<dbReference type="Gene3D" id="3.30.160.60">
    <property type="entry name" value="Classic Zinc Finger"/>
    <property type="match status" value="1"/>
</dbReference>
<keyword evidence="1" id="KW-0479">Metal-binding</keyword>
<feature type="compositionally biased region" description="Low complexity" evidence="2">
    <location>
        <begin position="301"/>
        <end position="314"/>
    </location>
</feature>
<evidence type="ECO:0000259" key="3">
    <source>
        <dbReference type="PROSITE" id="PS50157"/>
    </source>
</evidence>
<evidence type="ECO:0000256" key="1">
    <source>
        <dbReference type="PROSITE-ProRule" id="PRU00042"/>
    </source>
</evidence>
<dbReference type="EMBL" id="JANAWD010000141">
    <property type="protein sequence ID" value="KAJ3485806.1"/>
    <property type="molecule type" value="Genomic_DNA"/>
</dbReference>
<gene>
    <name evidence="4" type="ORF">NLI96_g4688</name>
</gene>
<feature type="compositionally biased region" description="Polar residues" evidence="2">
    <location>
        <begin position="28"/>
        <end position="53"/>
    </location>
</feature>
<evidence type="ECO:0000256" key="2">
    <source>
        <dbReference type="SAM" id="MobiDB-lite"/>
    </source>
</evidence>
<comment type="caution">
    <text evidence="4">The sequence shown here is derived from an EMBL/GenBank/DDBJ whole genome shotgun (WGS) entry which is preliminary data.</text>
</comment>
<keyword evidence="1" id="KW-0863">Zinc-finger</keyword>
<dbReference type="SUPFAM" id="SSF57667">
    <property type="entry name" value="beta-beta-alpha zinc fingers"/>
    <property type="match status" value="1"/>
</dbReference>
<feature type="domain" description="C2H2-type" evidence="3">
    <location>
        <begin position="233"/>
        <end position="266"/>
    </location>
</feature>
<sequence length="462" mass="49528">MASYPYQDSESDADFPLGSSFPRHEASSHTQSSSYADATGNNPSSSGYQYSTSGLLPQPVFSYSSPPFDQDPLQPANPYNHRPDWFSLLTNDPTYKTTQSSLSSPLTTPAEALVRTMAVPPTSPLSPSSDSIGNTPQNSAPQTMPPGLQSIQSRFPSSTTIRTRAPGGSIPQPHPTEVTSEGKEKRHHCWMCYKSFDSIFSFIPEKKVRFAFSPPILVRSNFEYFTFPAITAYKCDTCGRRFSVASNLSRHVKRCALKAVHTGGPARASGSASGGGPSSSPDPQPGSSTSVASPKTTIGDPSSAGGSRAPSSSSTTEFRNEFVAVQPNLDASSPSGRSGKRKRTSPSVSDPSSPPGTSPTPAEAQPSKPRRRRRVPAPTLWVPESLQSFDLTPIPKATPVPLPPVHPYTDPITRIYEERDSYNETTNETDKPYHPDGWKGVLPGPAIVKPEVGNVGGTLLVF</sequence>
<proteinExistence type="predicted"/>
<dbReference type="GO" id="GO:0008270">
    <property type="term" value="F:zinc ion binding"/>
    <property type="evidence" value="ECO:0007669"/>
    <property type="project" value="UniProtKB-KW"/>
</dbReference>
<feature type="compositionally biased region" description="Polar residues" evidence="2">
    <location>
        <begin position="291"/>
        <end position="300"/>
    </location>
</feature>
<name>A0AAD5V9Q5_9APHY</name>
<dbReference type="Proteomes" id="UP001212997">
    <property type="component" value="Unassembled WGS sequence"/>
</dbReference>
<accession>A0AAD5V9Q5</accession>
<feature type="region of interest" description="Disordered" evidence="2">
    <location>
        <begin position="261"/>
        <end position="380"/>
    </location>
</feature>
<feature type="region of interest" description="Disordered" evidence="2">
    <location>
        <begin position="119"/>
        <end position="182"/>
    </location>
</feature>
<keyword evidence="5" id="KW-1185">Reference proteome</keyword>
<feature type="region of interest" description="Disordered" evidence="2">
    <location>
        <begin position="1"/>
        <end position="53"/>
    </location>
</feature>
<feature type="compositionally biased region" description="Low complexity" evidence="2">
    <location>
        <begin position="278"/>
        <end position="290"/>
    </location>
</feature>
<dbReference type="PROSITE" id="PS50157">
    <property type="entry name" value="ZINC_FINGER_C2H2_2"/>
    <property type="match status" value="1"/>
</dbReference>
<dbReference type="InterPro" id="IPR013087">
    <property type="entry name" value="Znf_C2H2_type"/>
</dbReference>
<protein>
    <recommendedName>
        <fullName evidence="3">C2H2-type domain-containing protein</fullName>
    </recommendedName>
</protein>
<evidence type="ECO:0000313" key="5">
    <source>
        <dbReference type="Proteomes" id="UP001212997"/>
    </source>
</evidence>
<organism evidence="4 5">
    <name type="scientific">Meripilus lineatus</name>
    <dbReference type="NCBI Taxonomy" id="2056292"/>
    <lineage>
        <taxon>Eukaryota</taxon>
        <taxon>Fungi</taxon>
        <taxon>Dikarya</taxon>
        <taxon>Basidiomycota</taxon>
        <taxon>Agaricomycotina</taxon>
        <taxon>Agaricomycetes</taxon>
        <taxon>Polyporales</taxon>
        <taxon>Meripilaceae</taxon>
        <taxon>Meripilus</taxon>
    </lineage>
</organism>
<feature type="compositionally biased region" description="Polar residues" evidence="2">
    <location>
        <begin position="132"/>
        <end position="142"/>
    </location>
</feature>
<dbReference type="AlphaFoldDB" id="A0AAD5V9Q5"/>
<feature type="compositionally biased region" description="Polar residues" evidence="2">
    <location>
        <begin position="149"/>
        <end position="162"/>
    </location>
</feature>
<dbReference type="InterPro" id="IPR036236">
    <property type="entry name" value="Znf_C2H2_sf"/>
</dbReference>
<reference evidence="4" key="1">
    <citation type="submission" date="2022-07" db="EMBL/GenBank/DDBJ databases">
        <title>Genome Sequence of Physisporinus lineatus.</title>
        <authorList>
            <person name="Buettner E."/>
        </authorList>
    </citation>
    <scope>NUCLEOTIDE SEQUENCE</scope>
    <source>
        <strain evidence="4">VT162</strain>
    </source>
</reference>
<feature type="region of interest" description="Disordered" evidence="2">
    <location>
        <begin position="61"/>
        <end position="80"/>
    </location>
</feature>
<evidence type="ECO:0000313" key="4">
    <source>
        <dbReference type="EMBL" id="KAJ3485806.1"/>
    </source>
</evidence>
<keyword evidence="1" id="KW-0862">Zinc</keyword>